<dbReference type="Gene3D" id="3.40.50.720">
    <property type="entry name" value="NAD(P)-binding Rossmann-like Domain"/>
    <property type="match status" value="1"/>
</dbReference>
<evidence type="ECO:0000313" key="3">
    <source>
        <dbReference type="EMBL" id="NYE75096.1"/>
    </source>
</evidence>
<dbReference type="InterPro" id="IPR013154">
    <property type="entry name" value="ADH-like_N"/>
</dbReference>
<name>A0A7Y9IEF1_9ACTN</name>
<dbReference type="EMBL" id="JACCBU010000001">
    <property type="protein sequence ID" value="NYE75096.1"/>
    <property type="molecule type" value="Genomic_DNA"/>
</dbReference>
<dbReference type="GO" id="GO:0016491">
    <property type="term" value="F:oxidoreductase activity"/>
    <property type="evidence" value="ECO:0007669"/>
    <property type="project" value="InterPro"/>
</dbReference>
<feature type="domain" description="Enoyl reductase (ER)" evidence="2">
    <location>
        <begin position="10"/>
        <end position="296"/>
    </location>
</feature>
<dbReference type="SUPFAM" id="SSF50129">
    <property type="entry name" value="GroES-like"/>
    <property type="match status" value="1"/>
</dbReference>
<dbReference type="InterPro" id="IPR051603">
    <property type="entry name" value="Zinc-ADH_QOR/CCCR"/>
</dbReference>
<evidence type="ECO:0000313" key="4">
    <source>
        <dbReference type="Proteomes" id="UP000569914"/>
    </source>
</evidence>
<dbReference type="Pfam" id="PF08240">
    <property type="entry name" value="ADH_N"/>
    <property type="match status" value="1"/>
</dbReference>
<evidence type="ECO:0000259" key="2">
    <source>
        <dbReference type="SMART" id="SM00829"/>
    </source>
</evidence>
<dbReference type="Pfam" id="PF00107">
    <property type="entry name" value="ADH_zinc_N"/>
    <property type="match status" value="1"/>
</dbReference>
<dbReference type="InterPro" id="IPR036291">
    <property type="entry name" value="NAD(P)-bd_dom_sf"/>
</dbReference>
<reference evidence="3 4" key="1">
    <citation type="submission" date="2020-07" db="EMBL/GenBank/DDBJ databases">
        <title>Sequencing the genomes of 1000 actinobacteria strains.</title>
        <authorList>
            <person name="Klenk H.-P."/>
        </authorList>
    </citation>
    <scope>NUCLEOTIDE SEQUENCE [LARGE SCALE GENOMIC DNA]</scope>
    <source>
        <strain evidence="3 4">DSM 22083</strain>
    </source>
</reference>
<dbReference type="AlphaFoldDB" id="A0A7Y9IEF1"/>
<dbReference type="InterPro" id="IPR013149">
    <property type="entry name" value="ADH-like_C"/>
</dbReference>
<accession>A0A7Y9IEF1</accession>
<dbReference type="Proteomes" id="UP000569914">
    <property type="component" value="Unassembled WGS sequence"/>
</dbReference>
<gene>
    <name evidence="3" type="ORF">BKA15_006425</name>
</gene>
<dbReference type="RefSeq" id="WP_179757658.1">
    <property type="nucleotide sequence ID" value="NZ_JACCBU010000001.1"/>
</dbReference>
<dbReference type="SUPFAM" id="SSF51735">
    <property type="entry name" value="NAD(P)-binding Rossmann-fold domains"/>
    <property type="match status" value="1"/>
</dbReference>
<comment type="caution">
    <text evidence="3">The sequence shown here is derived from an EMBL/GenBank/DDBJ whole genome shotgun (WGS) entry which is preliminary data.</text>
</comment>
<dbReference type="CDD" id="cd05289">
    <property type="entry name" value="MDR_like_2"/>
    <property type="match status" value="1"/>
</dbReference>
<dbReference type="InterPro" id="IPR020843">
    <property type="entry name" value="ER"/>
</dbReference>
<evidence type="ECO:0000256" key="1">
    <source>
        <dbReference type="ARBA" id="ARBA00022857"/>
    </source>
</evidence>
<protein>
    <submittedName>
        <fullName evidence="3">NADPH:quinone reductase-like Zn-dependent oxidoreductase</fullName>
    </submittedName>
</protein>
<proteinExistence type="predicted"/>
<dbReference type="PANTHER" id="PTHR44154:SF1">
    <property type="entry name" value="QUINONE OXIDOREDUCTASE"/>
    <property type="match status" value="1"/>
</dbReference>
<dbReference type="Gene3D" id="3.90.180.10">
    <property type="entry name" value="Medium-chain alcohol dehydrogenases, catalytic domain"/>
    <property type="match status" value="1"/>
</dbReference>
<keyword evidence="4" id="KW-1185">Reference proteome</keyword>
<organism evidence="3 4">
    <name type="scientific">Microlunatus parietis</name>
    <dbReference type="NCBI Taxonomy" id="682979"/>
    <lineage>
        <taxon>Bacteria</taxon>
        <taxon>Bacillati</taxon>
        <taxon>Actinomycetota</taxon>
        <taxon>Actinomycetes</taxon>
        <taxon>Propionibacteriales</taxon>
        <taxon>Propionibacteriaceae</taxon>
        <taxon>Microlunatus</taxon>
    </lineage>
</organism>
<dbReference type="InterPro" id="IPR011032">
    <property type="entry name" value="GroES-like_sf"/>
</dbReference>
<dbReference type="SMART" id="SM00829">
    <property type="entry name" value="PKS_ER"/>
    <property type="match status" value="1"/>
</dbReference>
<dbReference type="PANTHER" id="PTHR44154">
    <property type="entry name" value="QUINONE OXIDOREDUCTASE"/>
    <property type="match status" value="1"/>
</dbReference>
<keyword evidence="1" id="KW-0521">NADP</keyword>
<sequence length="302" mass="30733">MLAVRLHRFGGPEVLAVEEAEPPVPGPGEIVILVGAASINPFDRKVRTGMFAAGSEPVEPVIIGVDAAGVIAAVGPDVTGWSAGDPVFGIGRSTYAEQAVLHAWARKPDGIDDATAAAAATTGEAALRSFDLLGLDPDARLLIDGGAGGVGTVAIQLARRRGYRVVATGSAANQDYLRSLGAEPVEYGAGLADRVRALWPDGPDAVFDVAGKTIMDVLIGLAGEPRRVVSIANFGAADTGVQVTGGGGDPVAALAEVADALAAGDLRIPVRTYPFADVVTAHRDSEAGGLRGKLALVLEHRA</sequence>